<dbReference type="NCBIfam" id="TIGR02532">
    <property type="entry name" value="IV_pilin_GFxxxE"/>
    <property type="match status" value="1"/>
</dbReference>
<dbReference type="Pfam" id="PF07963">
    <property type="entry name" value="N_methyl"/>
    <property type="match status" value="1"/>
</dbReference>
<evidence type="ECO:0000313" key="2">
    <source>
        <dbReference type="Proteomes" id="UP000000448"/>
    </source>
</evidence>
<dbReference type="HOGENOM" id="CLU_1650329_0_0_7"/>
<protein>
    <submittedName>
        <fullName evidence="1">Prokaryotic N-terminal methylation motif domain protein</fullName>
    </submittedName>
</protein>
<proteinExistence type="predicted"/>
<name>B9L751_NAUPA</name>
<evidence type="ECO:0000313" key="1">
    <source>
        <dbReference type="EMBL" id="ACM92801.1"/>
    </source>
</evidence>
<dbReference type="OrthoDB" id="5344018at2"/>
<dbReference type="InterPro" id="IPR012902">
    <property type="entry name" value="N_methyl_site"/>
</dbReference>
<accession>B9L751</accession>
<dbReference type="Proteomes" id="UP000000448">
    <property type="component" value="Chromosome"/>
</dbReference>
<dbReference type="STRING" id="598659.NAMH_0017"/>
<dbReference type="RefSeq" id="WP_015901853.1">
    <property type="nucleotide sequence ID" value="NC_012115.1"/>
</dbReference>
<dbReference type="AlphaFoldDB" id="B9L751"/>
<gene>
    <name evidence="1" type="ordered locus">NAMH_0017</name>
</gene>
<dbReference type="KEGG" id="nam:NAMH_0017"/>
<dbReference type="EMBL" id="CP001279">
    <property type="protein sequence ID" value="ACM92801.1"/>
    <property type="molecule type" value="Genomic_DNA"/>
</dbReference>
<keyword evidence="2" id="KW-1185">Reference proteome</keyword>
<sequence>MKKSFTLIEVLISITILSILFLALSNVISSLSKASDYLEKKYSFENNKYLFLKILYYDILNADDINITQYKNYTIIKMQTSNSLYFIPKPYVMWYVSKRNNTLVRYESPKNIDILEDNSNYYLDKFIQNVKIFKIYKHLGKYFVYIDNGKPIYFEMYKGF</sequence>
<dbReference type="eggNOG" id="ENOG5032MGT">
    <property type="taxonomic scope" value="Bacteria"/>
</dbReference>
<reference evidence="1 2" key="1">
    <citation type="journal article" date="2009" name="PLoS Genet.">
        <title>Adaptations to submarine hydrothermal environments exemplified by the genome of Nautilia profundicola.</title>
        <authorList>
            <person name="Campbell B.J."/>
            <person name="Smith J.L."/>
            <person name="Hanson T.E."/>
            <person name="Klotz M.G."/>
            <person name="Stein L.Y."/>
            <person name="Lee C.K."/>
            <person name="Wu D."/>
            <person name="Robinson J.M."/>
            <person name="Khouri H.M."/>
            <person name="Eisen J.A."/>
            <person name="Cary S.C."/>
        </authorList>
    </citation>
    <scope>NUCLEOTIDE SEQUENCE [LARGE SCALE GENOMIC DNA]</scope>
    <source>
        <strain evidence="2">ATCC BAA-1463 / DSM 18972 / AmH</strain>
    </source>
</reference>
<organism evidence="1 2">
    <name type="scientific">Nautilia profundicola (strain ATCC BAA-1463 / DSM 18972 / AmH)</name>
    <dbReference type="NCBI Taxonomy" id="598659"/>
    <lineage>
        <taxon>Bacteria</taxon>
        <taxon>Pseudomonadati</taxon>
        <taxon>Campylobacterota</taxon>
        <taxon>Epsilonproteobacteria</taxon>
        <taxon>Nautiliales</taxon>
        <taxon>Nautiliaceae</taxon>
        <taxon>Nautilia</taxon>
    </lineage>
</organism>